<accession>A0AAU8J942</accession>
<proteinExistence type="predicted"/>
<dbReference type="RefSeq" id="WP_054465269.1">
    <property type="nucleotide sequence ID" value="NZ_CP159837.1"/>
</dbReference>
<feature type="transmembrane region" description="Helical" evidence="1">
    <location>
        <begin position="37"/>
        <end position="55"/>
    </location>
</feature>
<evidence type="ECO:0000313" key="2">
    <source>
        <dbReference type="EMBL" id="XCM35310.1"/>
    </source>
</evidence>
<keyword evidence="1" id="KW-0472">Membrane</keyword>
<feature type="transmembrane region" description="Helical" evidence="1">
    <location>
        <begin position="122"/>
        <end position="141"/>
    </location>
</feature>
<reference evidence="2" key="1">
    <citation type="submission" date="2024-07" db="EMBL/GenBank/DDBJ databases">
        <authorList>
            <person name="Kim Y.J."/>
            <person name="Jeong J.Y."/>
        </authorList>
    </citation>
    <scope>NUCLEOTIDE SEQUENCE</scope>
    <source>
        <strain evidence="2">GIHE-MW2</strain>
    </source>
</reference>
<dbReference type="GO" id="GO:0016020">
    <property type="term" value="C:membrane"/>
    <property type="evidence" value="ECO:0007669"/>
    <property type="project" value="InterPro"/>
</dbReference>
<feature type="transmembrane region" description="Helical" evidence="1">
    <location>
        <begin position="161"/>
        <end position="178"/>
    </location>
</feature>
<dbReference type="AlphaFoldDB" id="A0AAU8J942"/>
<dbReference type="EMBL" id="CP159837">
    <property type="protein sequence ID" value="XCM35310.1"/>
    <property type="molecule type" value="Genomic_DNA"/>
</dbReference>
<sequence>MDIKSHQRINQTLLTPLEKPVLQILAAQMPRWVTPDVLTAVGILGAMVIFISYCLTNIDRNFLWLVDLGFAINWFGDSLDGTLARYRKIERPKYGFFLDHTVDAFNEFIIVMGLGLSPYVSFAIACLGLIGYLLLSVLVYVRTAVDGVFQISYGQLGPTEVRVIFILLNTIMYFMVFPKITLPFGVLSVYDVIFAILAAILILIFIGSSVKSGIELSNVDQK</sequence>
<dbReference type="InterPro" id="IPR043130">
    <property type="entry name" value="CDP-OH_PTrfase_TM_dom"/>
</dbReference>
<keyword evidence="1" id="KW-1133">Transmembrane helix</keyword>
<dbReference type="GO" id="GO:0008654">
    <property type="term" value="P:phospholipid biosynthetic process"/>
    <property type="evidence" value="ECO:0007669"/>
    <property type="project" value="InterPro"/>
</dbReference>
<organism evidence="2">
    <name type="scientific">Planktothricoides raciborskii GIHE-MW2</name>
    <dbReference type="NCBI Taxonomy" id="2792601"/>
    <lineage>
        <taxon>Bacteria</taxon>
        <taxon>Bacillati</taxon>
        <taxon>Cyanobacteriota</taxon>
        <taxon>Cyanophyceae</taxon>
        <taxon>Oscillatoriophycideae</taxon>
        <taxon>Oscillatoriales</taxon>
        <taxon>Oscillatoriaceae</taxon>
        <taxon>Planktothricoides</taxon>
    </lineage>
</organism>
<dbReference type="Gene3D" id="1.20.120.1760">
    <property type="match status" value="1"/>
</dbReference>
<feature type="transmembrane region" description="Helical" evidence="1">
    <location>
        <begin position="184"/>
        <end position="206"/>
    </location>
</feature>
<gene>
    <name evidence="2" type="ORF">ABWT76_003975</name>
</gene>
<protein>
    <submittedName>
        <fullName evidence="2">CDP-alcohol phosphatidyltransferase family protein</fullName>
    </submittedName>
</protein>
<evidence type="ECO:0000256" key="1">
    <source>
        <dbReference type="SAM" id="Phobius"/>
    </source>
</evidence>
<dbReference type="Pfam" id="PF01066">
    <property type="entry name" value="CDP-OH_P_transf"/>
    <property type="match status" value="1"/>
</dbReference>
<dbReference type="GO" id="GO:0016780">
    <property type="term" value="F:phosphotransferase activity, for other substituted phosphate groups"/>
    <property type="evidence" value="ECO:0007669"/>
    <property type="project" value="InterPro"/>
</dbReference>
<keyword evidence="1" id="KW-0812">Transmembrane</keyword>
<dbReference type="InterPro" id="IPR000462">
    <property type="entry name" value="CDP-OH_P_trans"/>
</dbReference>
<name>A0AAU8J942_9CYAN</name>